<accession>A0ACC2GEB8</accession>
<comment type="caution">
    <text evidence="1">The sequence shown here is derived from an EMBL/GenBank/DDBJ whole genome shotgun (WGS) entry which is preliminary data.</text>
</comment>
<keyword evidence="2" id="KW-1185">Reference proteome</keyword>
<name>A0ACC2GEB8_DALPE</name>
<evidence type="ECO:0000313" key="1">
    <source>
        <dbReference type="EMBL" id="KAJ8001882.1"/>
    </source>
</evidence>
<organism evidence="1 2">
    <name type="scientific">Dallia pectoralis</name>
    <name type="common">Alaska blackfish</name>
    <dbReference type="NCBI Taxonomy" id="75939"/>
    <lineage>
        <taxon>Eukaryota</taxon>
        <taxon>Metazoa</taxon>
        <taxon>Chordata</taxon>
        <taxon>Craniata</taxon>
        <taxon>Vertebrata</taxon>
        <taxon>Euteleostomi</taxon>
        <taxon>Actinopterygii</taxon>
        <taxon>Neopterygii</taxon>
        <taxon>Teleostei</taxon>
        <taxon>Protacanthopterygii</taxon>
        <taxon>Esociformes</taxon>
        <taxon>Umbridae</taxon>
        <taxon>Dallia</taxon>
    </lineage>
</organism>
<gene>
    <name evidence="1" type="ORF">DPEC_G00174010</name>
</gene>
<evidence type="ECO:0000313" key="2">
    <source>
        <dbReference type="Proteomes" id="UP001157502"/>
    </source>
</evidence>
<dbReference type="EMBL" id="CM055741">
    <property type="protein sequence ID" value="KAJ8001882.1"/>
    <property type="molecule type" value="Genomic_DNA"/>
</dbReference>
<proteinExistence type="predicted"/>
<dbReference type="Proteomes" id="UP001157502">
    <property type="component" value="Chromosome 14"/>
</dbReference>
<protein>
    <submittedName>
        <fullName evidence="1">Uncharacterized protein</fullName>
    </submittedName>
</protein>
<sequence>MQFRTVLDVKVVDVEKRRNPSKHYVYLINVTYSDSTSHIIYRRYSKFFDLQMQILDKFPIEGGQKDPKKRIIPFLPGKILFRRSHVRDVAMKRLRFIDDYCRALVRLPPQISQSEEVLRFFETKADDLNPPVEDYGSSKRKSGIDNSDPMVLEQYVVVANYERQENSEISLQAGETVDVIEKSESGWWFVSTAEEQGWVPATYLDSQNGTRDDLELSTVRTGEVTKRRKSHLKRLDRRWTLGGIVNRQQSREEKYVTVQAYTNQGKDEIGFEKGVTVEVMQKNLEGWWYIRYLGKEGWAPASYLKKMKEDFSPPGNKKMLTGPVEIIGNIMDISNLLQKKSSSEKDVQADREATSPERHISKSEISLPMPFAPGYNPGPDTVSGPGSSPNRGLKSGTGTSSPSLGPSTSASLQDGKGKTEPGSPAVARVAPHRVSIGSPNLRQKPPPRRETNLNFQLPKPPEPPTVEAEYYTIAEFQSCISDGISFRGGQKADVIEKNSGGWWYVQIGEMEGWAPCSYIDKRKKPNLSRRTSTLTRPKVPPPAPPVKKQDSEEASPAPSHAAEAPESSGRPAAYEEPEYAVPAVGFEGESDTDSPRGESVPRALDVKVNSVAFEKYRSSPKVCKASPVIISHRRRSFRSVEEMAKEECIYENDGFRRSSGDEGAFAKSSGGSNSPRVYHSSTVPRKPSGSSPLAGVKPLKKITPELSQSPSLAKADSSPRSSSDESGRGSRKPPGFKTVEQRIGQSPSTKPKPSVRPKPLLSSKSEPHSPERMNISSLRRQLRPTGQIRQSVKTSRGEDLETASVISSEDSHSSRNSASDLSSIYSKGSRGDSDLEGLNCYRTTDAYDKIQESELSFPAGVEVEVLERQESGWWYIRWRDEEGWAPTFYLEPMRQVRDAGGSESDGQHSGSGSGTGSKSNSLEKNEQRVMALNNINLQGLTNHHQVHNTPGGLRSRNTPPIPSKPPGGFCKPAVLVNGAVRMRNGGVRPQSAVRPQSVFVSAPQSTRETQHYMTTSLRRNESLGAHDHYRSGSATLGVRRNSSFNAVRAHPVTVEARPRPTDGSVTTRVSSAERFGAGGGTDALSRVGVGVGMQRNGIPVSAVRPKPIEKSQLIHNNLGREVYVSIADYRGDDETMGFPEGTCLEVLERNPNGWWYCQVQDALRPRKGWVPSNYLERKK</sequence>
<reference evidence="1" key="1">
    <citation type="submission" date="2021-05" db="EMBL/GenBank/DDBJ databases">
        <authorList>
            <person name="Pan Q."/>
            <person name="Jouanno E."/>
            <person name="Zahm M."/>
            <person name="Klopp C."/>
            <person name="Cabau C."/>
            <person name="Louis A."/>
            <person name="Berthelot C."/>
            <person name="Parey E."/>
            <person name="Roest Crollius H."/>
            <person name="Montfort J."/>
            <person name="Robinson-Rechavi M."/>
            <person name="Bouchez O."/>
            <person name="Lampietro C."/>
            <person name="Lopez Roques C."/>
            <person name="Donnadieu C."/>
            <person name="Postlethwait J."/>
            <person name="Bobe J."/>
            <person name="Dillon D."/>
            <person name="Chandos A."/>
            <person name="von Hippel F."/>
            <person name="Guiguen Y."/>
        </authorList>
    </citation>
    <scope>NUCLEOTIDE SEQUENCE</scope>
    <source>
        <strain evidence="1">YG-Jan2019</strain>
    </source>
</reference>